<dbReference type="PANTHER" id="PTHR11439:SF496">
    <property type="entry name" value="RNA-DIRECTED DNA POLYMERASE"/>
    <property type="match status" value="1"/>
</dbReference>
<evidence type="ECO:0000313" key="1">
    <source>
        <dbReference type="EMBL" id="KAL0327881.1"/>
    </source>
</evidence>
<reference evidence="1" key="1">
    <citation type="submission" date="2020-06" db="EMBL/GenBank/DDBJ databases">
        <authorList>
            <person name="Li T."/>
            <person name="Hu X."/>
            <person name="Zhang T."/>
            <person name="Song X."/>
            <person name="Zhang H."/>
            <person name="Dai N."/>
            <person name="Sheng W."/>
            <person name="Hou X."/>
            <person name="Wei L."/>
        </authorList>
    </citation>
    <scope>NUCLEOTIDE SEQUENCE</scope>
    <source>
        <strain evidence="1">KEN8</strain>
        <tissue evidence="1">Leaf</tissue>
    </source>
</reference>
<proteinExistence type="predicted"/>
<dbReference type="PANTHER" id="PTHR11439">
    <property type="entry name" value="GAG-POL-RELATED RETROTRANSPOSON"/>
    <property type="match status" value="1"/>
</dbReference>
<dbReference type="EMBL" id="JACGWM010000014">
    <property type="protein sequence ID" value="KAL0327881.1"/>
    <property type="molecule type" value="Genomic_DNA"/>
</dbReference>
<protein>
    <submittedName>
        <fullName evidence="1">Retrovirus-related Pol polyprotein from transposon TNT 1-94</fullName>
    </submittedName>
</protein>
<accession>A0AAW2MCN7</accession>
<reference evidence="1" key="2">
    <citation type="journal article" date="2024" name="Plant">
        <title>Genomic evolution and insights into agronomic trait innovations of Sesamum species.</title>
        <authorList>
            <person name="Miao H."/>
            <person name="Wang L."/>
            <person name="Qu L."/>
            <person name="Liu H."/>
            <person name="Sun Y."/>
            <person name="Le M."/>
            <person name="Wang Q."/>
            <person name="Wei S."/>
            <person name="Zheng Y."/>
            <person name="Lin W."/>
            <person name="Duan Y."/>
            <person name="Cao H."/>
            <person name="Xiong S."/>
            <person name="Wang X."/>
            <person name="Wei L."/>
            <person name="Li C."/>
            <person name="Ma Q."/>
            <person name="Ju M."/>
            <person name="Zhao R."/>
            <person name="Li G."/>
            <person name="Mu C."/>
            <person name="Tian Q."/>
            <person name="Mei H."/>
            <person name="Zhang T."/>
            <person name="Gao T."/>
            <person name="Zhang H."/>
        </authorList>
    </citation>
    <scope>NUCLEOTIDE SEQUENCE</scope>
    <source>
        <strain evidence="1">KEN8</strain>
    </source>
</reference>
<name>A0AAW2MCN7_9LAMI</name>
<organism evidence="1">
    <name type="scientific">Sesamum calycinum</name>
    <dbReference type="NCBI Taxonomy" id="2727403"/>
    <lineage>
        <taxon>Eukaryota</taxon>
        <taxon>Viridiplantae</taxon>
        <taxon>Streptophyta</taxon>
        <taxon>Embryophyta</taxon>
        <taxon>Tracheophyta</taxon>
        <taxon>Spermatophyta</taxon>
        <taxon>Magnoliopsida</taxon>
        <taxon>eudicotyledons</taxon>
        <taxon>Gunneridae</taxon>
        <taxon>Pentapetalae</taxon>
        <taxon>asterids</taxon>
        <taxon>lamiids</taxon>
        <taxon>Lamiales</taxon>
        <taxon>Pedaliaceae</taxon>
        <taxon>Sesamum</taxon>
    </lineage>
</organism>
<sequence length="261" mass="29635">MRNGLHELELIADGEVTTLVDRPKGVKPGGSMAKSIWIMLPIAACLKQASRSWNIRFDEVIRGYDFVKNDFDPCVYKKDLGEASDILGIKIFRDRSKRILGMTQNSYVEKVLKSIQYVAQCTRPDIAYALSVISRYQVCAGEAHWTAVKTILKYLRMTKDVFLSGFVFKLNGGVLAWKSSKKDTTTNSTTEAEYIATSEAAEETKRTSPRGWAAHWMAAIKPTSEDWSGTFQVEDLEIGHRDLQVLQPYFVGRRRRSFMQF</sequence>
<dbReference type="AlphaFoldDB" id="A0AAW2MCN7"/>
<comment type="caution">
    <text evidence="1">The sequence shown here is derived from an EMBL/GenBank/DDBJ whole genome shotgun (WGS) entry which is preliminary data.</text>
</comment>
<gene>
    <name evidence="1" type="ORF">Scaly_2220700</name>
</gene>